<dbReference type="AlphaFoldDB" id="A0AAW1M9V1"/>
<keyword evidence="4" id="KW-0378">Hydrolase</keyword>
<dbReference type="GO" id="GO:0033897">
    <property type="term" value="F:ribonuclease T2 activity"/>
    <property type="evidence" value="ECO:0007669"/>
    <property type="project" value="InterPro"/>
</dbReference>
<dbReference type="Proteomes" id="UP001443914">
    <property type="component" value="Unassembled WGS sequence"/>
</dbReference>
<evidence type="ECO:0000313" key="7">
    <source>
        <dbReference type="EMBL" id="KAK9743164.1"/>
    </source>
</evidence>
<protein>
    <submittedName>
        <fullName evidence="7">Uncharacterized protein</fullName>
    </submittedName>
</protein>
<evidence type="ECO:0000256" key="4">
    <source>
        <dbReference type="ARBA" id="ARBA00022801"/>
    </source>
</evidence>
<reference evidence="7" key="1">
    <citation type="submission" date="2024-03" db="EMBL/GenBank/DDBJ databases">
        <title>WGS assembly of Saponaria officinalis var. Norfolk2.</title>
        <authorList>
            <person name="Jenkins J."/>
            <person name="Shu S."/>
            <person name="Grimwood J."/>
            <person name="Barry K."/>
            <person name="Goodstein D."/>
            <person name="Schmutz J."/>
            <person name="Leebens-Mack J."/>
            <person name="Osbourn A."/>
        </authorList>
    </citation>
    <scope>NUCLEOTIDE SEQUENCE [LARGE SCALE GENOMIC DNA]</scope>
    <source>
        <strain evidence="7">JIC</strain>
    </source>
</reference>
<evidence type="ECO:0000313" key="8">
    <source>
        <dbReference type="Proteomes" id="UP001443914"/>
    </source>
</evidence>
<name>A0AAW1M9V1_SAPOF</name>
<comment type="similarity">
    <text evidence="1 6">Belongs to the RNase T2 family.</text>
</comment>
<dbReference type="InterPro" id="IPR001568">
    <property type="entry name" value="RNase_T2-like"/>
</dbReference>
<evidence type="ECO:0000256" key="3">
    <source>
        <dbReference type="ARBA" id="ARBA00022759"/>
    </source>
</evidence>
<sequence>SGSSTRTCSQTPFDPKLVADIKLELDKNWPNLKNVKHNEGLWAHEWKEHGSCMTSVLDMPGYFKKALQWKNTFNILDNLKKHGFNPGGSYSTDKIKKAIETELKFDVVLRCANSLTRYYLLEVAFCIDRLGNQLISCAAEGFNAGRNRECQIPIIITP</sequence>
<evidence type="ECO:0000256" key="1">
    <source>
        <dbReference type="ARBA" id="ARBA00007469"/>
    </source>
</evidence>
<dbReference type="Pfam" id="PF00445">
    <property type="entry name" value="Ribonuclease_T2"/>
    <property type="match status" value="1"/>
</dbReference>
<dbReference type="GO" id="GO:0006401">
    <property type="term" value="P:RNA catabolic process"/>
    <property type="evidence" value="ECO:0007669"/>
    <property type="project" value="TreeGrafter"/>
</dbReference>
<evidence type="ECO:0000256" key="6">
    <source>
        <dbReference type="RuleBase" id="RU004328"/>
    </source>
</evidence>
<keyword evidence="8" id="KW-1185">Reference proteome</keyword>
<gene>
    <name evidence="7" type="ORF">RND81_03G221300</name>
</gene>
<dbReference type="PANTHER" id="PTHR11240">
    <property type="entry name" value="RIBONUCLEASE T2"/>
    <property type="match status" value="1"/>
</dbReference>
<dbReference type="Gene3D" id="3.90.730.10">
    <property type="entry name" value="Ribonuclease T2-like"/>
    <property type="match status" value="1"/>
</dbReference>
<keyword evidence="3" id="KW-0255">Endonuclease</keyword>
<dbReference type="EMBL" id="JBDFQZ010000003">
    <property type="protein sequence ID" value="KAK9743164.1"/>
    <property type="molecule type" value="Genomic_DNA"/>
</dbReference>
<organism evidence="7 8">
    <name type="scientific">Saponaria officinalis</name>
    <name type="common">Common soapwort</name>
    <name type="synonym">Lychnis saponaria</name>
    <dbReference type="NCBI Taxonomy" id="3572"/>
    <lineage>
        <taxon>Eukaryota</taxon>
        <taxon>Viridiplantae</taxon>
        <taxon>Streptophyta</taxon>
        <taxon>Embryophyta</taxon>
        <taxon>Tracheophyta</taxon>
        <taxon>Spermatophyta</taxon>
        <taxon>Magnoliopsida</taxon>
        <taxon>eudicotyledons</taxon>
        <taxon>Gunneridae</taxon>
        <taxon>Pentapetalae</taxon>
        <taxon>Caryophyllales</taxon>
        <taxon>Caryophyllaceae</taxon>
        <taxon>Caryophylleae</taxon>
        <taxon>Saponaria</taxon>
    </lineage>
</organism>
<accession>A0AAW1M9V1</accession>
<evidence type="ECO:0000256" key="2">
    <source>
        <dbReference type="ARBA" id="ARBA00022722"/>
    </source>
</evidence>
<comment type="caution">
    <text evidence="7">The sequence shown here is derived from an EMBL/GenBank/DDBJ whole genome shotgun (WGS) entry which is preliminary data.</text>
</comment>
<dbReference type="GO" id="GO:0016787">
    <property type="term" value="F:hydrolase activity"/>
    <property type="evidence" value="ECO:0007669"/>
    <property type="project" value="UniProtKB-KW"/>
</dbReference>
<keyword evidence="5" id="KW-0456">Lyase</keyword>
<keyword evidence="2" id="KW-0540">Nuclease</keyword>
<evidence type="ECO:0000256" key="5">
    <source>
        <dbReference type="ARBA" id="ARBA00023239"/>
    </source>
</evidence>
<dbReference type="PANTHER" id="PTHR11240:SF75">
    <property type="entry name" value="RIBONUCLEASE 3"/>
    <property type="match status" value="1"/>
</dbReference>
<proteinExistence type="inferred from homology"/>
<dbReference type="GO" id="GO:0005576">
    <property type="term" value="C:extracellular region"/>
    <property type="evidence" value="ECO:0007669"/>
    <property type="project" value="TreeGrafter"/>
</dbReference>
<dbReference type="InterPro" id="IPR036430">
    <property type="entry name" value="RNase_T2-like_sf"/>
</dbReference>
<dbReference type="GO" id="GO:0003723">
    <property type="term" value="F:RNA binding"/>
    <property type="evidence" value="ECO:0007669"/>
    <property type="project" value="InterPro"/>
</dbReference>
<dbReference type="SUPFAM" id="SSF55895">
    <property type="entry name" value="Ribonuclease Rh-like"/>
    <property type="match status" value="1"/>
</dbReference>
<feature type="non-terminal residue" evidence="7">
    <location>
        <position position="1"/>
    </location>
</feature>